<proteinExistence type="inferred from homology"/>
<evidence type="ECO:0000313" key="4">
    <source>
        <dbReference type="Proteomes" id="UP000676325"/>
    </source>
</evidence>
<dbReference type="PANTHER" id="PTHR39428:SF3">
    <property type="entry name" value="DEAZAFLAVIN-DEPENDENT NITROREDUCTASE"/>
    <property type="match status" value="1"/>
</dbReference>
<dbReference type="SUPFAM" id="SSF50475">
    <property type="entry name" value="FMN-binding split barrel"/>
    <property type="match status" value="1"/>
</dbReference>
<sequence>MRITRLVPARLIGGKYASAIGRRVFPPVDTALQRATRGRASLTRAIGMRLLMLETIGRRSGEPRVTPLIFATQDSDFVVVGSNWGQAHNPAWALNLVANPDAVATLDGERIPVRARRLTEQERAEVWPLMLEVYPAYDEYARRVQASSGREIMVFRLERA</sequence>
<name>A0A941EES6_9ACTN</name>
<comment type="caution">
    <text evidence="3">The sequence shown here is derived from an EMBL/GenBank/DDBJ whole genome shotgun (WGS) entry which is preliminary data.</text>
</comment>
<evidence type="ECO:0000313" key="3">
    <source>
        <dbReference type="EMBL" id="MBR7829083.1"/>
    </source>
</evidence>
<dbReference type="InterPro" id="IPR012349">
    <property type="entry name" value="Split_barrel_FMN-bd"/>
</dbReference>
<dbReference type="GO" id="GO:0005886">
    <property type="term" value="C:plasma membrane"/>
    <property type="evidence" value="ECO:0007669"/>
    <property type="project" value="TreeGrafter"/>
</dbReference>
<dbReference type="GO" id="GO:0016491">
    <property type="term" value="F:oxidoreductase activity"/>
    <property type="evidence" value="ECO:0007669"/>
    <property type="project" value="InterPro"/>
</dbReference>
<gene>
    <name evidence="3" type="ORF">KDK95_22440</name>
</gene>
<organism evidence="3 4">
    <name type="scientific">Actinospica acidithermotolerans</name>
    <dbReference type="NCBI Taxonomy" id="2828514"/>
    <lineage>
        <taxon>Bacteria</taxon>
        <taxon>Bacillati</taxon>
        <taxon>Actinomycetota</taxon>
        <taxon>Actinomycetes</taxon>
        <taxon>Catenulisporales</taxon>
        <taxon>Actinospicaceae</taxon>
        <taxon>Actinospica</taxon>
    </lineage>
</organism>
<dbReference type="Gene3D" id="2.30.110.10">
    <property type="entry name" value="Electron Transport, Fmn-binding Protein, Chain A"/>
    <property type="match status" value="1"/>
</dbReference>
<dbReference type="PANTHER" id="PTHR39428">
    <property type="entry name" value="F420H(2)-DEPENDENT QUINONE REDUCTASE RV1261C"/>
    <property type="match status" value="1"/>
</dbReference>
<keyword evidence="4" id="KW-1185">Reference proteome</keyword>
<dbReference type="Proteomes" id="UP000676325">
    <property type="component" value="Unassembled WGS sequence"/>
</dbReference>
<dbReference type="EMBL" id="JAGSOH010000074">
    <property type="protein sequence ID" value="MBR7829083.1"/>
    <property type="molecule type" value="Genomic_DNA"/>
</dbReference>
<reference evidence="3" key="1">
    <citation type="submission" date="2021-04" db="EMBL/GenBank/DDBJ databases">
        <title>Genome based classification of Actinospica acidithermotolerans sp. nov., an actinobacterium isolated from an Indonesian hot spring.</title>
        <authorList>
            <person name="Kusuma A.B."/>
            <person name="Putra K.E."/>
            <person name="Nafisah S."/>
            <person name="Loh J."/>
            <person name="Nouioui I."/>
            <person name="Goodfellow M."/>
        </authorList>
    </citation>
    <scope>NUCLEOTIDE SEQUENCE</scope>
    <source>
        <strain evidence="3">MGRD01-02</strain>
    </source>
</reference>
<dbReference type="RefSeq" id="WP_212520219.1">
    <property type="nucleotide sequence ID" value="NZ_JAGSOH010000074.1"/>
</dbReference>
<comment type="similarity">
    <text evidence="1">Belongs to the F420H(2)-dependent quinone reductase family.</text>
</comment>
<dbReference type="InterPro" id="IPR004378">
    <property type="entry name" value="F420H2_quin_Rdtase"/>
</dbReference>
<protein>
    <submittedName>
        <fullName evidence="3">Nitroreductase family deazaflavin-dependent oxidoreductase</fullName>
    </submittedName>
</protein>
<evidence type="ECO:0000256" key="1">
    <source>
        <dbReference type="ARBA" id="ARBA00008710"/>
    </source>
</evidence>
<dbReference type="AlphaFoldDB" id="A0A941EES6"/>
<comment type="catalytic activity">
    <reaction evidence="2">
        <text>oxidized coenzyme F420-(gamma-L-Glu)(n) + a quinol + H(+) = reduced coenzyme F420-(gamma-L-Glu)(n) + a quinone</text>
        <dbReference type="Rhea" id="RHEA:39663"/>
        <dbReference type="Rhea" id="RHEA-COMP:12939"/>
        <dbReference type="Rhea" id="RHEA-COMP:14378"/>
        <dbReference type="ChEBI" id="CHEBI:15378"/>
        <dbReference type="ChEBI" id="CHEBI:24646"/>
        <dbReference type="ChEBI" id="CHEBI:132124"/>
        <dbReference type="ChEBI" id="CHEBI:133980"/>
        <dbReference type="ChEBI" id="CHEBI:139511"/>
    </reaction>
</comment>
<dbReference type="GO" id="GO:0070967">
    <property type="term" value="F:coenzyme F420 binding"/>
    <property type="evidence" value="ECO:0007669"/>
    <property type="project" value="TreeGrafter"/>
</dbReference>
<dbReference type="Pfam" id="PF04075">
    <property type="entry name" value="F420H2_quin_red"/>
    <property type="match status" value="1"/>
</dbReference>
<dbReference type="NCBIfam" id="TIGR00026">
    <property type="entry name" value="hi_GC_TIGR00026"/>
    <property type="match status" value="1"/>
</dbReference>
<accession>A0A941EES6</accession>
<evidence type="ECO:0000256" key="2">
    <source>
        <dbReference type="ARBA" id="ARBA00049106"/>
    </source>
</evidence>